<dbReference type="AlphaFoldDB" id="A0A167GC88"/>
<dbReference type="Proteomes" id="UP000076587">
    <property type="component" value="Unassembled WGS sequence"/>
</dbReference>
<evidence type="ECO:0000313" key="1">
    <source>
        <dbReference type="EMBL" id="KZN54877.1"/>
    </source>
</evidence>
<comment type="caution">
    <text evidence="1">The sequence shown here is derived from an EMBL/GenBank/DDBJ whole genome shotgun (WGS) entry which is preliminary data.</text>
</comment>
<dbReference type="InterPro" id="IPR036116">
    <property type="entry name" value="FN3_sf"/>
</dbReference>
<gene>
    <name evidence="1" type="ORF">N482_24400</name>
</gene>
<dbReference type="EMBL" id="AUXT01000060">
    <property type="protein sequence ID" value="KZN54877.1"/>
    <property type="molecule type" value="Genomic_DNA"/>
</dbReference>
<dbReference type="InterPro" id="IPR013783">
    <property type="entry name" value="Ig-like_fold"/>
</dbReference>
<accession>A0A167GC88</accession>
<proteinExistence type="predicted"/>
<evidence type="ECO:0008006" key="3">
    <source>
        <dbReference type="Google" id="ProtNLM"/>
    </source>
</evidence>
<name>A0A167GC88_9GAMM</name>
<protein>
    <recommendedName>
        <fullName evidence="3">Fibronectin type-III domain-containing protein</fullName>
    </recommendedName>
</protein>
<dbReference type="PATRIC" id="fig|1365253.3.peg.1016"/>
<sequence>MDLLRPLLLCFVVLVSKPIYAFCNDLFSSGLSPCPVHTVIETPTNPNLSKSGATLVFKWVDHNSNSDLYGAASARSFASSSNISFTLQLIINDVTQSQTYQANTTQYTMAGVAGKTHRFRVKACDGGNNCSGYSEISNAIMLAPATPSNPPSLNLSGANTVIDLTSVSGATSYKIEQHNQANSEKVYKTTSSTSGNVMSHAAGKSYAYHYAACNAGGCSEYSPAAQIVTYPATPISPPSVSASGANTIINFASVSSATNYKVEQHNQTDNTRVYKTSSSTSGNTMSHIAGKSYAYRYAACNAGGCSGYSPSKSIVTKKVVFVHTDLLGSPVAESQ</sequence>
<dbReference type="SUPFAM" id="SSF49265">
    <property type="entry name" value="Fibronectin type III"/>
    <property type="match status" value="1"/>
</dbReference>
<dbReference type="OrthoDB" id="6316024at2"/>
<evidence type="ECO:0000313" key="2">
    <source>
        <dbReference type="Proteomes" id="UP000076587"/>
    </source>
</evidence>
<organism evidence="1 2">
    <name type="scientific">Pseudoalteromonas luteoviolacea NCIMB 1942</name>
    <dbReference type="NCBI Taxonomy" id="1365253"/>
    <lineage>
        <taxon>Bacteria</taxon>
        <taxon>Pseudomonadati</taxon>
        <taxon>Pseudomonadota</taxon>
        <taxon>Gammaproteobacteria</taxon>
        <taxon>Alteromonadales</taxon>
        <taxon>Pseudoalteromonadaceae</taxon>
        <taxon>Pseudoalteromonas</taxon>
    </lineage>
</organism>
<dbReference type="Gene3D" id="2.60.40.10">
    <property type="entry name" value="Immunoglobulins"/>
    <property type="match status" value="3"/>
</dbReference>
<reference evidence="1 2" key="1">
    <citation type="submission" date="2013-07" db="EMBL/GenBank/DDBJ databases">
        <title>Comparative Genomic and Metabolomic Analysis of Twelve Strains of Pseudoalteromonas luteoviolacea.</title>
        <authorList>
            <person name="Vynne N.G."/>
            <person name="Mansson M."/>
            <person name="Gram L."/>
        </authorList>
    </citation>
    <scope>NUCLEOTIDE SEQUENCE [LARGE SCALE GENOMIC DNA]</scope>
    <source>
        <strain evidence="1 2">NCIMB 1942</strain>
    </source>
</reference>
<dbReference type="RefSeq" id="WP_063375958.1">
    <property type="nucleotide sequence ID" value="NZ_AUXT01000060.1"/>
</dbReference>